<dbReference type="Proteomes" id="UP000002498">
    <property type="component" value="Unassembled WGS sequence"/>
</dbReference>
<dbReference type="GeneID" id="19255674"/>
<comment type="caution">
    <text evidence="1">The sequence shown here is derived from an EMBL/GenBank/DDBJ whole genome shotgun (WGS) entry which is preliminary data.</text>
</comment>
<organism evidence="1 2">
    <name type="scientific">Metarhizium robertsii (strain ARSEF 23 / ATCC MYA-3075)</name>
    <name type="common">Metarhizium anisopliae (strain ARSEF 23)</name>
    <dbReference type="NCBI Taxonomy" id="655844"/>
    <lineage>
        <taxon>Eukaryota</taxon>
        <taxon>Fungi</taxon>
        <taxon>Dikarya</taxon>
        <taxon>Ascomycota</taxon>
        <taxon>Pezizomycotina</taxon>
        <taxon>Sordariomycetes</taxon>
        <taxon>Hypocreomycetidae</taxon>
        <taxon>Hypocreales</taxon>
        <taxon>Clavicipitaceae</taxon>
        <taxon>Metarhizium</taxon>
    </lineage>
</organism>
<dbReference type="AlphaFoldDB" id="E9EJY3"/>
<evidence type="ECO:0000313" key="1">
    <source>
        <dbReference type="EMBL" id="EFZ04314.1"/>
    </source>
</evidence>
<gene>
    <name evidence="1" type="ORF">MAA_01388</name>
</gene>
<reference evidence="1 2" key="1">
    <citation type="journal article" date="2011" name="PLoS Genet.">
        <title>Genome sequencing and comparative transcriptomics of the model entomopathogenic fungi Metarhizium anisopliae and M. acridum.</title>
        <authorList>
            <person name="Gao Q."/>
            <person name="Jin K."/>
            <person name="Ying S.H."/>
            <person name="Zhang Y."/>
            <person name="Xiao G."/>
            <person name="Shang Y."/>
            <person name="Duan Z."/>
            <person name="Hu X."/>
            <person name="Xie X.Q."/>
            <person name="Zhou G."/>
            <person name="Peng G."/>
            <person name="Luo Z."/>
            <person name="Huang W."/>
            <person name="Wang B."/>
            <person name="Fang W."/>
            <person name="Wang S."/>
            <person name="Zhong Y."/>
            <person name="Ma L.J."/>
            <person name="St Leger R.J."/>
            <person name="Zhao G.P."/>
            <person name="Pei Y."/>
            <person name="Feng M.G."/>
            <person name="Xia Y."/>
            <person name="Wang C."/>
        </authorList>
    </citation>
    <scope>NUCLEOTIDE SEQUENCE [LARGE SCALE GENOMIC DNA]</scope>
    <source>
        <strain evidence="2">ARSEF 23 / ATCC MYA-3075</strain>
    </source>
</reference>
<reference evidence="1 2" key="2">
    <citation type="journal article" date="2014" name="Proc. Natl. Acad. Sci. U.S.A.">
        <title>Trajectory and genomic determinants of fungal-pathogen speciation and host adaptation.</title>
        <authorList>
            <person name="Hu X."/>
            <person name="Xiao G."/>
            <person name="Zheng P."/>
            <person name="Shang Y."/>
            <person name="Su Y."/>
            <person name="Zhang X."/>
            <person name="Liu X."/>
            <person name="Zhan S."/>
            <person name="St Leger R.J."/>
            <person name="Wang C."/>
        </authorList>
    </citation>
    <scope>GENOME REANNOTATION</scope>
    <source>
        <strain evidence="2">ARSEF 23 / ATCC MYA-3075</strain>
    </source>
</reference>
<evidence type="ECO:0000313" key="2">
    <source>
        <dbReference type="Proteomes" id="UP000002498"/>
    </source>
</evidence>
<protein>
    <submittedName>
        <fullName evidence="1">Uncharacterized protein</fullName>
    </submittedName>
</protein>
<dbReference type="OrthoDB" id="5103944at2759"/>
<dbReference type="HOGENOM" id="CLU_1454769_0_0_1"/>
<dbReference type="RefSeq" id="XP_007817577.1">
    <property type="nucleotide sequence ID" value="XM_007819386.1"/>
</dbReference>
<dbReference type="EMBL" id="ADNJ02000013">
    <property type="protein sequence ID" value="EFZ04314.1"/>
    <property type="molecule type" value="Genomic_DNA"/>
</dbReference>
<sequence>MSKKGGRPKTYGVHEHFAAAPIPPGGHKFTQHRVRCKYCSKTMAKHVQRQQNHLAKECLGFHQAAGCSGFCPTRITTALSIMDRNSKDAMLIASLEAPPLCPLWIETLKSNLIELQPSPSSRLASHIPPSKILAWLSSSKCSIQLQAIYHLRSSGMIEFIQILNPAYKPPCGDRIASILPEVYQDY</sequence>
<name>E9EJY3_METRA</name>
<accession>E9EJY3</accession>
<keyword evidence="2" id="KW-1185">Reference proteome</keyword>
<proteinExistence type="predicted"/>
<dbReference type="KEGG" id="maj:MAA_01388"/>